<name>A0A2H0V2Z0_9BACT</name>
<organism evidence="1 2">
    <name type="scientific">Candidatus Falkowbacteria bacterium CG10_big_fil_rev_8_21_14_0_10_43_10</name>
    <dbReference type="NCBI Taxonomy" id="1974567"/>
    <lineage>
        <taxon>Bacteria</taxon>
        <taxon>Candidatus Falkowiibacteriota</taxon>
    </lineage>
</organism>
<protein>
    <submittedName>
        <fullName evidence="1">Uncharacterized protein</fullName>
    </submittedName>
</protein>
<reference evidence="2" key="1">
    <citation type="submission" date="2017-09" db="EMBL/GenBank/DDBJ databases">
        <title>Depth-based differentiation of microbial function through sediment-hosted aquifers and enrichment of novel symbionts in the deep terrestrial subsurface.</title>
        <authorList>
            <person name="Probst A.J."/>
            <person name="Ladd B."/>
            <person name="Jarett J.K."/>
            <person name="Geller-Mcgrath D.E."/>
            <person name="Sieber C.M.K."/>
            <person name="Emerson J.B."/>
            <person name="Anantharaman K."/>
            <person name="Thomas B.C."/>
            <person name="Malmstrom R."/>
            <person name="Stieglmeier M."/>
            <person name="Klingl A."/>
            <person name="Woyke T."/>
            <person name="Ryan C.M."/>
            <person name="Banfield J.F."/>
        </authorList>
    </citation>
    <scope>NUCLEOTIDE SEQUENCE [LARGE SCALE GENOMIC DNA]</scope>
</reference>
<sequence length="144" mass="17286">MPKKDQFPWDTKKLAFSRARREGASAPRERDLKIYEKFFRQSIKNKKNPRVLILGMTPELNEYRFNKLNSRLEKFLRDGKVQLNKNDKWKVENVIKHTGLVIHSALPEQVFEKMISRYFKIIDRKASTKIPGVEWPLIYYFKNK</sequence>
<evidence type="ECO:0000313" key="1">
    <source>
        <dbReference type="EMBL" id="PIR93467.1"/>
    </source>
</evidence>
<gene>
    <name evidence="1" type="ORF">COT99_00590</name>
</gene>
<accession>A0A2H0V2Z0</accession>
<dbReference type="EMBL" id="PFAR01000007">
    <property type="protein sequence ID" value="PIR93467.1"/>
    <property type="molecule type" value="Genomic_DNA"/>
</dbReference>
<proteinExistence type="predicted"/>
<dbReference type="Proteomes" id="UP000228626">
    <property type="component" value="Unassembled WGS sequence"/>
</dbReference>
<evidence type="ECO:0000313" key="2">
    <source>
        <dbReference type="Proteomes" id="UP000228626"/>
    </source>
</evidence>
<dbReference type="AlphaFoldDB" id="A0A2H0V2Z0"/>
<comment type="caution">
    <text evidence="1">The sequence shown here is derived from an EMBL/GenBank/DDBJ whole genome shotgun (WGS) entry which is preliminary data.</text>
</comment>